<reference evidence="1 2" key="1">
    <citation type="journal article" date="2018" name="PLoS Genet.">
        <title>Population sequencing reveals clonal diversity and ancestral inbreeding in the grapevine cultivar Chardonnay.</title>
        <authorList>
            <person name="Roach M.J."/>
            <person name="Johnson D.L."/>
            <person name="Bohlmann J."/>
            <person name="van Vuuren H.J."/>
            <person name="Jones S.J."/>
            <person name="Pretorius I.S."/>
            <person name="Schmidt S.A."/>
            <person name="Borneman A.R."/>
        </authorList>
    </citation>
    <scope>NUCLEOTIDE SEQUENCE [LARGE SCALE GENOMIC DNA]</scope>
    <source>
        <strain evidence="2">cv. Chardonnay</strain>
        <tissue evidence="1">Leaf</tissue>
    </source>
</reference>
<dbReference type="EMBL" id="QGNW01000056">
    <property type="protein sequence ID" value="RVX05504.1"/>
    <property type="molecule type" value="Genomic_DNA"/>
</dbReference>
<sequence>MVRRRTLASGMRLQRREARNKGFLADEWLMEEIPGTPILSPLRCAFGGDKSLLLLLSWGKGAVIELDESKGRSDGSGGFFMLEEGEAKGALKGRYCNSSIKLGKKGIVLRGLQEKKGRIGAIKSLVDEAKDSVVECKGGKRQGKRRVIKDVIKSQKVDLVCIQETKSRRCQMGWSKRLGVGKMFGMGVFKFPGDGWGGVGVLGITGSLWAHSKSGERGFLE</sequence>
<evidence type="ECO:0000313" key="2">
    <source>
        <dbReference type="Proteomes" id="UP000288805"/>
    </source>
</evidence>
<evidence type="ECO:0000313" key="1">
    <source>
        <dbReference type="EMBL" id="RVX05504.1"/>
    </source>
</evidence>
<accession>A0A438J959</accession>
<dbReference type="Proteomes" id="UP000288805">
    <property type="component" value="Unassembled WGS sequence"/>
</dbReference>
<name>A0A438J959_VITVI</name>
<organism evidence="1 2">
    <name type="scientific">Vitis vinifera</name>
    <name type="common">Grape</name>
    <dbReference type="NCBI Taxonomy" id="29760"/>
    <lineage>
        <taxon>Eukaryota</taxon>
        <taxon>Viridiplantae</taxon>
        <taxon>Streptophyta</taxon>
        <taxon>Embryophyta</taxon>
        <taxon>Tracheophyta</taxon>
        <taxon>Spermatophyta</taxon>
        <taxon>Magnoliopsida</taxon>
        <taxon>eudicotyledons</taxon>
        <taxon>Gunneridae</taxon>
        <taxon>Pentapetalae</taxon>
        <taxon>rosids</taxon>
        <taxon>Vitales</taxon>
        <taxon>Vitaceae</taxon>
        <taxon>Viteae</taxon>
        <taxon>Vitis</taxon>
    </lineage>
</organism>
<proteinExistence type="predicted"/>
<gene>
    <name evidence="1" type="ORF">CK203_013626</name>
</gene>
<protein>
    <submittedName>
        <fullName evidence="1">Uncharacterized protein</fullName>
    </submittedName>
</protein>
<dbReference type="AlphaFoldDB" id="A0A438J959"/>
<comment type="caution">
    <text evidence="1">The sequence shown here is derived from an EMBL/GenBank/DDBJ whole genome shotgun (WGS) entry which is preliminary data.</text>
</comment>